<dbReference type="PROSITE" id="PS50297">
    <property type="entry name" value="ANK_REP_REGION"/>
    <property type="match status" value="1"/>
</dbReference>
<gene>
    <name evidence="3" type="ORF">P43SY_000840</name>
</gene>
<dbReference type="EMBL" id="JAKCXM010000341">
    <property type="protein sequence ID" value="KAJ0395510.1"/>
    <property type="molecule type" value="Genomic_DNA"/>
</dbReference>
<keyword evidence="4" id="KW-1185">Reference proteome</keyword>
<dbReference type="Proteomes" id="UP001209570">
    <property type="component" value="Unassembled WGS sequence"/>
</dbReference>
<keyword evidence="1" id="KW-0040">ANK repeat</keyword>
<dbReference type="PROSITE" id="PS50088">
    <property type="entry name" value="ANK_REPEAT"/>
    <property type="match status" value="1"/>
</dbReference>
<feature type="compositionally biased region" description="Polar residues" evidence="2">
    <location>
        <begin position="128"/>
        <end position="137"/>
    </location>
</feature>
<dbReference type="Pfam" id="PF00023">
    <property type="entry name" value="Ank"/>
    <property type="match status" value="1"/>
</dbReference>
<sequence length="374" mass="40944">MALTVSPLRNAQVSRATYLDLCMQLQAQIDALTDSLEREAAHNALQDEKTEFFSAVERGRLVLGDTVLHVAVRLGHESIVDFLLLADHVPRPLTGAGPPPTPSTPSARGTARGSARGTPGAPRGSTGIGLNSTQTPNFKGELPRDVAASPVLRLVLDHVADVHDVFGVEYRDEPRLHRFVRALRRVWPLWMFEGQSEAAGLVRVLYAARSSDAAFAGLVKLALAVAERLRVVVARSGLRLAVRLLRDAGGELSAASRALQTEWPPERKLQQLFGLFAGLLRTWQPRRHADRDAAYVEFFDAAVDAWLQVAQDLQLVHAVGGDDAAVERVDAATLRRYELQMWKRRLRPPPAVVDDLCVHVSALEQFLGLAGLQV</sequence>
<name>A0AAD5LW67_PYTIN</name>
<dbReference type="AlphaFoldDB" id="A0AAD5LW67"/>
<evidence type="ECO:0000256" key="1">
    <source>
        <dbReference type="PROSITE-ProRule" id="PRU00023"/>
    </source>
</evidence>
<evidence type="ECO:0000256" key="2">
    <source>
        <dbReference type="SAM" id="MobiDB-lite"/>
    </source>
</evidence>
<comment type="caution">
    <text evidence="3">The sequence shown here is derived from an EMBL/GenBank/DDBJ whole genome shotgun (WGS) entry which is preliminary data.</text>
</comment>
<feature type="region of interest" description="Disordered" evidence="2">
    <location>
        <begin position="93"/>
        <end position="142"/>
    </location>
</feature>
<proteinExistence type="predicted"/>
<reference evidence="3" key="1">
    <citation type="submission" date="2021-12" db="EMBL/GenBank/DDBJ databases">
        <title>Prjna785345.</title>
        <authorList>
            <person name="Rujirawat T."/>
            <person name="Krajaejun T."/>
        </authorList>
    </citation>
    <scope>NUCLEOTIDE SEQUENCE</scope>
    <source>
        <strain evidence="3">Pi057C3</strain>
    </source>
</reference>
<feature type="repeat" description="ANK" evidence="1">
    <location>
        <begin position="63"/>
        <end position="84"/>
    </location>
</feature>
<organism evidence="3 4">
    <name type="scientific">Pythium insidiosum</name>
    <name type="common">Pythiosis disease agent</name>
    <dbReference type="NCBI Taxonomy" id="114742"/>
    <lineage>
        <taxon>Eukaryota</taxon>
        <taxon>Sar</taxon>
        <taxon>Stramenopiles</taxon>
        <taxon>Oomycota</taxon>
        <taxon>Peronosporomycetes</taxon>
        <taxon>Pythiales</taxon>
        <taxon>Pythiaceae</taxon>
        <taxon>Pythium</taxon>
    </lineage>
</organism>
<protein>
    <submittedName>
        <fullName evidence="3">Uncharacterized protein</fullName>
    </submittedName>
</protein>
<evidence type="ECO:0000313" key="3">
    <source>
        <dbReference type="EMBL" id="KAJ0395510.1"/>
    </source>
</evidence>
<evidence type="ECO:0000313" key="4">
    <source>
        <dbReference type="Proteomes" id="UP001209570"/>
    </source>
</evidence>
<dbReference type="InterPro" id="IPR002110">
    <property type="entry name" value="Ankyrin_rpt"/>
</dbReference>
<accession>A0AAD5LW67</accession>